<dbReference type="AlphaFoldDB" id="A0A0G1NDJ9"/>
<dbReference type="InterPro" id="IPR020892">
    <property type="entry name" value="Cyclophilin-type_PPIase_CS"/>
</dbReference>
<dbReference type="PANTHER" id="PTHR45625">
    <property type="entry name" value="PEPTIDYL-PROLYL CIS-TRANS ISOMERASE-RELATED"/>
    <property type="match status" value="1"/>
</dbReference>
<proteinExistence type="inferred from homology"/>
<feature type="transmembrane region" description="Helical" evidence="4">
    <location>
        <begin position="6"/>
        <end position="24"/>
    </location>
</feature>
<dbReference type="PRINTS" id="PR00153">
    <property type="entry name" value="CSAPPISMRASE"/>
</dbReference>
<feature type="domain" description="PPIase cyclophilin-type" evidence="5">
    <location>
        <begin position="53"/>
        <end position="211"/>
    </location>
</feature>
<dbReference type="PROSITE" id="PS00170">
    <property type="entry name" value="CSA_PPIASE_1"/>
    <property type="match status" value="1"/>
</dbReference>
<dbReference type="GO" id="GO:0003755">
    <property type="term" value="F:peptidyl-prolyl cis-trans isomerase activity"/>
    <property type="evidence" value="ECO:0007669"/>
    <property type="project" value="UniProtKB-UniRule"/>
</dbReference>
<dbReference type="PATRIC" id="fig|1618610.3.peg.52"/>
<keyword evidence="4" id="KW-0472">Membrane</keyword>
<dbReference type="Gene3D" id="2.40.100.10">
    <property type="entry name" value="Cyclophilin-like"/>
    <property type="match status" value="1"/>
</dbReference>
<comment type="caution">
    <text evidence="6">The sequence shown here is derived from an EMBL/GenBank/DDBJ whole genome shotgun (WGS) entry which is preliminary data.</text>
</comment>
<dbReference type="InterPro" id="IPR002130">
    <property type="entry name" value="Cyclophilin-type_PPIase_dom"/>
</dbReference>
<organism evidence="6 7">
    <name type="scientific">Candidatus Azambacteria bacterium GW2011_GWA1_44_9</name>
    <dbReference type="NCBI Taxonomy" id="1618610"/>
    <lineage>
        <taxon>Bacteria</taxon>
        <taxon>Candidatus Azamiibacteriota</taxon>
    </lineage>
</organism>
<dbReference type="SUPFAM" id="SSF50891">
    <property type="entry name" value="Cyclophilin-like"/>
    <property type="match status" value="1"/>
</dbReference>
<name>A0A0G1NDJ9_9BACT</name>
<comment type="function">
    <text evidence="3">PPIases accelerate the folding of proteins. It catalyzes the cis-trans isomerization of proline imidic peptide bonds in oligopeptides.</text>
</comment>
<evidence type="ECO:0000256" key="4">
    <source>
        <dbReference type="SAM" id="Phobius"/>
    </source>
</evidence>
<keyword evidence="2 3" id="KW-0413">Isomerase</keyword>
<comment type="similarity">
    <text evidence="3">Belongs to the cyclophilin-type PPIase family.</text>
</comment>
<keyword evidence="4" id="KW-0812">Transmembrane</keyword>
<reference evidence="6 7" key="1">
    <citation type="journal article" date="2015" name="Nature">
        <title>rRNA introns, odd ribosomes, and small enigmatic genomes across a large radiation of phyla.</title>
        <authorList>
            <person name="Brown C.T."/>
            <person name="Hug L.A."/>
            <person name="Thomas B.C."/>
            <person name="Sharon I."/>
            <person name="Castelle C.J."/>
            <person name="Singh A."/>
            <person name="Wilkins M.J."/>
            <person name="Williams K.H."/>
            <person name="Banfield J.F."/>
        </authorList>
    </citation>
    <scope>NUCLEOTIDE SEQUENCE [LARGE SCALE GENOMIC DNA]</scope>
</reference>
<dbReference type="EMBL" id="LCJQ01000001">
    <property type="protein sequence ID" value="KKT82269.1"/>
    <property type="molecule type" value="Genomic_DNA"/>
</dbReference>
<accession>A0A0G1NDJ9</accession>
<evidence type="ECO:0000256" key="2">
    <source>
        <dbReference type="ARBA" id="ARBA00023235"/>
    </source>
</evidence>
<evidence type="ECO:0000256" key="1">
    <source>
        <dbReference type="ARBA" id="ARBA00023110"/>
    </source>
</evidence>
<dbReference type="EC" id="5.2.1.8" evidence="3"/>
<gene>
    <name evidence="6" type="ORF">UW78_C0001G0052</name>
</gene>
<dbReference type="InterPro" id="IPR044666">
    <property type="entry name" value="Cyclophilin_A-like"/>
</dbReference>
<sequence length="212" mass="23193">MNTRNIIFTTLAIIFVVGMVWVNGRTTPQKDTAPESATLSKELITTSTLNTTTMTTATITTNKGIITLELFTERAPKTVENFKKLANDSFYNGTRFHRVIKGFMIQGGDPLSKEASNQNRWGTGGPGYQFADEITPENKNDIGTISMANAGPNTNGSQFFINTANNNFLDTKHTVFGRVTSGMETVTAIENTATGVADRPLEDMIVEKIEVK</sequence>
<keyword evidence="1 3" id="KW-0697">Rotamase</keyword>
<keyword evidence="4" id="KW-1133">Transmembrane helix</keyword>
<evidence type="ECO:0000256" key="3">
    <source>
        <dbReference type="RuleBase" id="RU363019"/>
    </source>
</evidence>
<dbReference type="InterPro" id="IPR029000">
    <property type="entry name" value="Cyclophilin-like_dom_sf"/>
</dbReference>
<dbReference type="PANTHER" id="PTHR45625:SF4">
    <property type="entry name" value="PEPTIDYLPROLYL ISOMERASE DOMAIN AND WD REPEAT-CONTAINING PROTEIN 1"/>
    <property type="match status" value="1"/>
</dbReference>
<dbReference type="GO" id="GO:0006457">
    <property type="term" value="P:protein folding"/>
    <property type="evidence" value="ECO:0007669"/>
    <property type="project" value="InterPro"/>
</dbReference>
<evidence type="ECO:0000313" key="6">
    <source>
        <dbReference type="EMBL" id="KKT82269.1"/>
    </source>
</evidence>
<dbReference type="CDD" id="cd00317">
    <property type="entry name" value="cyclophilin"/>
    <property type="match status" value="1"/>
</dbReference>
<dbReference type="Proteomes" id="UP000034595">
    <property type="component" value="Unassembled WGS sequence"/>
</dbReference>
<protein>
    <recommendedName>
        <fullName evidence="3">Peptidyl-prolyl cis-trans isomerase</fullName>
        <shortName evidence="3">PPIase</shortName>
        <ecNumber evidence="3">5.2.1.8</ecNumber>
    </recommendedName>
</protein>
<dbReference type="PROSITE" id="PS50072">
    <property type="entry name" value="CSA_PPIASE_2"/>
    <property type="match status" value="1"/>
</dbReference>
<evidence type="ECO:0000313" key="7">
    <source>
        <dbReference type="Proteomes" id="UP000034595"/>
    </source>
</evidence>
<comment type="catalytic activity">
    <reaction evidence="3">
        <text>[protein]-peptidylproline (omega=180) = [protein]-peptidylproline (omega=0)</text>
        <dbReference type="Rhea" id="RHEA:16237"/>
        <dbReference type="Rhea" id="RHEA-COMP:10747"/>
        <dbReference type="Rhea" id="RHEA-COMP:10748"/>
        <dbReference type="ChEBI" id="CHEBI:83833"/>
        <dbReference type="ChEBI" id="CHEBI:83834"/>
        <dbReference type="EC" id="5.2.1.8"/>
    </reaction>
</comment>
<dbReference type="Pfam" id="PF00160">
    <property type="entry name" value="Pro_isomerase"/>
    <property type="match status" value="1"/>
</dbReference>
<evidence type="ECO:0000259" key="5">
    <source>
        <dbReference type="PROSITE" id="PS50072"/>
    </source>
</evidence>